<dbReference type="GeneID" id="25797342"/>
<accession>G9MWA8</accession>
<proteinExistence type="predicted"/>
<evidence type="ECO:0000313" key="2">
    <source>
        <dbReference type="EMBL" id="EHK21245.1"/>
    </source>
</evidence>
<comment type="caution">
    <text evidence="2">The sequence shown here is derived from an EMBL/GenBank/DDBJ whole genome shotgun (WGS) entry which is preliminary data.</text>
</comment>
<reference evidence="2 3" key="1">
    <citation type="journal article" date="2011" name="Genome Biol.">
        <title>Comparative genome sequence analysis underscores mycoparasitism as the ancestral life style of Trichoderma.</title>
        <authorList>
            <person name="Kubicek C.P."/>
            <person name="Herrera-Estrella A."/>
            <person name="Seidl-Seiboth V."/>
            <person name="Martinez D.A."/>
            <person name="Druzhinina I.S."/>
            <person name="Thon M."/>
            <person name="Zeilinger S."/>
            <person name="Casas-Flores S."/>
            <person name="Horwitz B.A."/>
            <person name="Mukherjee P.K."/>
            <person name="Mukherjee M."/>
            <person name="Kredics L."/>
            <person name="Alcaraz L.D."/>
            <person name="Aerts A."/>
            <person name="Antal Z."/>
            <person name="Atanasova L."/>
            <person name="Cervantes-Badillo M.G."/>
            <person name="Challacombe J."/>
            <person name="Chertkov O."/>
            <person name="McCluskey K."/>
            <person name="Coulpier F."/>
            <person name="Deshpande N."/>
            <person name="von Doehren H."/>
            <person name="Ebbole D.J."/>
            <person name="Esquivel-Naranjo E.U."/>
            <person name="Fekete E."/>
            <person name="Flipphi M."/>
            <person name="Glaser F."/>
            <person name="Gomez-Rodriguez E.Y."/>
            <person name="Gruber S."/>
            <person name="Han C."/>
            <person name="Henrissat B."/>
            <person name="Hermosa R."/>
            <person name="Hernandez-Onate M."/>
            <person name="Karaffa L."/>
            <person name="Kosti I."/>
            <person name="Le Crom S."/>
            <person name="Lindquist E."/>
            <person name="Lucas S."/>
            <person name="Luebeck M."/>
            <person name="Luebeck P.S."/>
            <person name="Margeot A."/>
            <person name="Metz B."/>
            <person name="Misra M."/>
            <person name="Nevalainen H."/>
            <person name="Omann M."/>
            <person name="Packer N."/>
            <person name="Perrone G."/>
            <person name="Uresti-Rivera E.E."/>
            <person name="Salamov A."/>
            <person name="Schmoll M."/>
            <person name="Seiboth B."/>
            <person name="Shapiro H."/>
            <person name="Sukno S."/>
            <person name="Tamayo-Ramos J.A."/>
            <person name="Tisch D."/>
            <person name="Wiest A."/>
            <person name="Wilkinson H.H."/>
            <person name="Zhang M."/>
            <person name="Coutinho P.M."/>
            <person name="Kenerley C.M."/>
            <person name="Monte E."/>
            <person name="Baker S.E."/>
            <person name="Grigoriev I.V."/>
        </authorList>
    </citation>
    <scope>NUCLEOTIDE SEQUENCE [LARGE SCALE GENOMIC DNA]</scope>
    <source>
        <strain evidence="3">Gv29-8 / FGSC 10586</strain>
    </source>
</reference>
<feature type="region of interest" description="Disordered" evidence="1">
    <location>
        <begin position="854"/>
        <end position="879"/>
    </location>
</feature>
<dbReference type="VEuPathDB" id="FungiDB:TRIVIDRAFT_70387"/>
<dbReference type="OrthoDB" id="2549237at2759"/>
<evidence type="ECO:0000256" key="1">
    <source>
        <dbReference type="SAM" id="MobiDB-lite"/>
    </source>
</evidence>
<dbReference type="STRING" id="413071.G9MWA8"/>
<keyword evidence="3" id="KW-1185">Reference proteome</keyword>
<protein>
    <submittedName>
        <fullName evidence="2">Uncharacterized protein</fullName>
    </submittedName>
</protein>
<organism evidence="2 3">
    <name type="scientific">Hypocrea virens (strain Gv29-8 / FGSC 10586)</name>
    <name type="common">Gliocladium virens</name>
    <name type="synonym">Trichoderma virens</name>
    <dbReference type="NCBI Taxonomy" id="413071"/>
    <lineage>
        <taxon>Eukaryota</taxon>
        <taxon>Fungi</taxon>
        <taxon>Dikarya</taxon>
        <taxon>Ascomycota</taxon>
        <taxon>Pezizomycotina</taxon>
        <taxon>Sordariomycetes</taxon>
        <taxon>Hypocreomycetidae</taxon>
        <taxon>Hypocreales</taxon>
        <taxon>Hypocreaceae</taxon>
        <taxon>Trichoderma</taxon>
    </lineage>
</organism>
<dbReference type="eggNOG" id="ENOG502RWXH">
    <property type="taxonomic scope" value="Eukaryota"/>
</dbReference>
<dbReference type="Proteomes" id="UP000007115">
    <property type="component" value="Unassembled WGS sequence"/>
</dbReference>
<dbReference type="RefSeq" id="XP_013955439.1">
    <property type="nucleotide sequence ID" value="XM_014099964.1"/>
</dbReference>
<dbReference type="OMA" id="SSWHRMA"/>
<dbReference type="HOGENOM" id="CLU_003616_1_0_1"/>
<dbReference type="InParanoid" id="G9MWA8"/>
<sequence>MANKAVLDLKLLRSSSPRGQATHLHHVLKSNPSAASSITSQLVSLVASDSLPAIVLALWPSIVNEPQEILAVIRQELCLNAQRAAISRFYRHLYREKTFAKAWEVAGGAAGIAQLVTKLSVSSARFLFNQLGATGRARGARKERQRAMEELLTLLWGVDGDEKAALDSRPLREEYVKILAACGGAFRLKWEEMKRQTPDHYFIDVETDHEFFEQHYDEQLQRGEISASKFLDEVTPLVIHRVEYGLDVLDRFTESESLFGATPDEFLEAVVDPLSKRFSAKQRVASDTAIRFWSRVMLCLKKHQAFQKDFKNSSTHHKRILARLVKAWNHSQARAEYTEMLTLLFSLIPKSTFAGYSLIDLIKNVAQTRRYQLLRSFLKHTADYQFDIGEPTSLEHLGLVKSTIRRWQVGLFFTLSADEGFLLWEKVQRAGKDVEYRPYQASLCHSRDPDGLQLSDGPVVRALLLNRSQTHSPLSTSDLDTMRSDLRQEVSRRMKKATQGREPEIRARWTVSALALCVAIGDLELYGETLRWARRFNKDPLAVSIIYDQSSLDKEELADLVTVLPTKEGKLTVTAEELTHRIQSANEVLQILFDTALMGINEPSFRGWRDWGNTFQLINRAICRRITRANDFQGRTNISDDALYEALWKPTYAMLERMLSKVLGAVDEKFDHKAYSTLSCHEAKEPETLQEPTIRFLSRLAEYYNSLWAELRLRETPAVVTVDEIWPKGLTLQHLVRSFGSALPYLPYAQSRIEAVVFMNPLKALQPIQIDEESQLAIGTYIDSWAAALQLYIQMPGKLSKEDQRKERISRAWLHATSNLSKDRMSPEEAERFWWPVFEGIGIKKDEVGIDEKANERPEPSLPDADEADLQPIEWNPDPDYDRISQPNKNKTLTPTCLDVLLSRPKYAYEHLFKFTKVENSVFGGVKCVIPGKPRPSTFWYSLFRKNSKLTGARADAYVAAGILALNMKHGSDTSLLKTPFPNSEAVRIPALYLDQEFLEREVDKNTSGVTGIIRDLRYYVPAGLLSQLGASVLESIRKKPEIDKPYGTLVWIINMILEGADPSLAIPLIQQFVLENPDASSWHRPLLNKKALIHFRPADAKSFFESFTDAILDKLQEQEERRAKKQPDDAPTNKGPLVKVTTVKMLAQLLRESPVVDPGLSVDLNIRIVKRASHVDIRTASIRGLTEAVAQTTNPEVKKRIFDALLKYAAPIASSINESQPLTDWNALTSGNELPEIWKPGYETPPIMELILQIGSKMDWQSEEGRLYKELVESVFKASAENQRHWMKLFIQRHSFSVPDDAQLPAIPMFPNVLSTLHDVMESETPIKYIDLARQYLLLMLNFPDWLSAIKDAVEADQKLLHSSWGRHWCYLWFDGFHGVKTRLFGTICLYLTNKEISDEKAQKKDSHLTLESFLFEIADALIVQGKLTSFDQFLSDTKDVNRDNAVWGRILERINGLRTPAWQADLNRKPPGLPDTLPLKIRMLDLPRETPEPDKAQEVVTRCANRVIELLNDIVSSGVPYFSSFDTLKRELMNFEPKVLMAIKIGSTPALDNANSVTLVDHLRADLAATLLDSSCIFWQSNLNKREGDIYKQAEELVMKMSASSVENFRKLAAPGKASIENTTGFDMWC</sequence>
<name>G9MWA8_HYPVG</name>
<dbReference type="EMBL" id="ABDF02000073">
    <property type="protein sequence ID" value="EHK21245.1"/>
    <property type="molecule type" value="Genomic_DNA"/>
</dbReference>
<gene>
    <name evidence="2" type="ORF">TRIVIDRAFT_70387</name>
</gene>
<evidence type="ECO:0000313" key="3">
    <source>
        <dbReference type="Proteomes" id="UP000007115"/>
    </source>
</evidence>